<dbReference type="Proteomes" id="UP000719916">
    <property type="component" value="Unassembled WGS sequence"/>
</dbReference>
<dbReference type="AlphaFoldDB" id="A0A829VRL6"/>
<dbReference type="RefSeq" id="WP_038259659.1">
    <property type="nucleotide sequence ID" value="NZ_BJLB01000001.1"/>
</dbReference>
<dbReference type="InterPro" id="IPR043128">
    <property type="entry name" value="Rev_trsase/Diguanyl_cyclase"/>
</dbReference>
<reference evidence="2 5" key="1">
    <citation type="submission" date="2019-06" db="EMBL/GenBank/DDBJ databases">
        <title>Draft genome sequence of [Clostridium] clostridioforme NBRC 113352.</title>
        <authorList>
            <person name="Miura T."/>
            <person name="Furukawa M."/>
            <person name="Shimamura M."/>
            <person name="Ohyama Y."/>
            <person name="Yamazoe A."/>
            <person name="Kawasaki H."/>
        </authorList>
    </citation>
    <scope>NUCLEOTIDE SEQUENCE [LARGE SCALE GENOMIC DNA]</scope>
    <source>
        <strain evidence="2 5">NBRC 113352</strain>
    </source>
</reference>
<evidence type="ECO:0000259" key="1">
    <source>
        <dbReference type="PROSITE" id="PS50887"/>
    </source>
</evidence>
<name>A0A829VRL6_9FIRM</name>
<accession>A0A829VRL6</accession>
<gene>
    <name evidence="2" type="ORF">Ccl03g_21750</name>
    <name evidence="4" type="ORF">FOC47_05455</name>
    <name evidence="3" type="ORF">G5B26_05365</name>
</gene>
<evidence type="ECO:0000313" key="4">
    <source>
        <dbReference type="EMBL" id="QIX90084.1"/>
    </source>
</evidence>
<dbReference type="Proteomes" id="UP000501069">
    <property type="component" value="Chromosome"/>
</dbReference>
<dbReference type="EMBL" id="JAAISW010000005">
    <property type="protein sequence ID" value="NSJ43020.1"/>
    <property type="molecule type" value="Genomic_DNA"/>
</dbReference>
<evidence type="ECO:0000313" key="6">
    <source>
        <dbReference type="Proteomes" id="UP000501069"/>
    </source>
</evidence>
<evidence type="ECO:0000313" key="3">
    <source>
        <dbReference type="EMBL" id="NSJ43020.1"/>
    </source>
</evidence>
<dbReference type="InterPro" id="IPR029787">
    <property type="entry name" value="Nucleotide_cyclase"/>
</dbReference>
<dbReference type="PROSITE" id="PS50887">
    <property type="entry name" value="GGDEF"/>
    <property type="match status" value="1"/>
</dbReference>
<organism evidence="2 5">
    <name type="scientific">Enterocloster clostridioformis</name>
    <dbReference type="NCBI Taxonomy" id="1531"/>
    <lineage>
        <taxon>Bacteria</taxon>
        <taxon>Bacillati</taxon>
        <taxon>Bacillota</taxon>
        <taxon>Clostridia</taxon>
        <taxon>Lachnospirales</taxon>
        <taxon>Lachnospiraceae</taxon>
        <taxon>Enterocloster</taxon>
    </lineage>
</organism>
<protein>
    <submittedName>
        <fullName evidence="3">Diguanylate cyclase</fullName>
    </submittedName>
</protein>
<evidence type="ECO:0000313" key="5">
    <source>
        <dbReference type="Proteomes" id="UP000315200"/>
    </source>
</evidence>
<evidence type="ECO:0000313" key="7">
    <source>
        <dbReference type="Proteomes" id="UP000719916"/>
    </source>
</evidence>
<dbReference type="Pfam" id="PF00990">
    <property type="entry name" value="GGDEF"/>
    <property type="match status" value="1"/>
</dbReference>
<feature type="domain" description="GGDEF" evidence="1">
    <location>
        <begin position="1"/>
        <end position="69"/>
    </location>
</feature>
<sequence length="69" mass="7505">MDDFKGINEEKGKLSGNVVLMNVANSLKQACREGGLIARFGGEFLVFLKNITDIIVKANQALLQQLPGK</sequence>
<dbReference type="Gene3D" id="3.30.70.270">
    <property type="match status" value="1"/>
</dbReference>
<dbReference type="SUPFAM" id="SSF55073">
    <property type="entry name" value="Nucleotide cyclase"/>
    <property type="match status" value="1"/>
</dbReference>
<dbReference type="EMBL" id="CP050964">
    <property type="protein sequence ID" value="QIX90084.1"/>
    <property type="molecule type" value="Genomic_DNA"/>
</dbReference>
<reference evidence="3" key="4">
    <citation type="submission" date="2020-02" db="EMBL/GenBank/DDBJ databases">
        <authorList>
            <person name="Littmann E."/>
            <person name="Sorbara M."/>
        </authorList>
    </citation>
    <scope>NUCLEOTIDE SEQUENCE</scope>
    <source>
        <strain evidence="3">MSK.2.26</strain>
    </source>
</reference>
<proteinExistence type="predicted"/>
<reference evidence="3 7" key="3">
    <citation type="journal article" date="2020" name="Cell Host Microbe">
        <title>Functional and Genomic Variation between Human-Derived Isolates of Lachnospiraceae Reveals Inter- and Intra-Species Diversity.</title>
        <authorList>
            <person name="Sorbara M.T."/>
            <person name="Littmann E.R."/>
            <person name="Fontana E."/>
            <person name="Moody T.U."/>
            <person name="Kohout C.E."/>
            <person name="Gjonbalaj M."/>
            <person name="Eaton V."/>
            <person name="Seok R."/>
            <person name="Leiner I.M."/>
            <person name="Pamer E.G."/>
        </authorList>
    </citation>
    <scope>NUCLEOTIDE SEQUENCE [LARGE SCALE GENOMIC DNA]</scope>
    <source>
        <strain evidence="3 7">MSK.2.26</strain>
    </source>
</reference>
<dbReference type="EMBL" id="BJLB01000001">
    <property type="protein sequence ID" value="GEA36462.1"/>
    <property type="molecule type" value="Genomic_DNA"/>
</dbReference>
<reference evidence="4 6" key="2">
    <citation type="submission" date="2019-11" db="EMBL/GenBank/DDBJ databases">
        <title>FDA dAtabase for Regulatory Grade micrObial Sequences (FDA-ARGOS): Supporting development and validation of Infectious Disease Dx tests.</title>
        <authorList>
            <person name="Turner S."/>
            <person name="Byrd R."/>
            <person name="Tallon L."/>
            <person name="Sadzewicz L."/>
            <person name="Vavikolanu K."/>
            <person name="Mehta A."/>
            <person name="Aluvathingal J."/>
            <person name="Nadendla S."/>
            <person name="Myers T."/>
            <person name="Yan Y."/>
            <person name="Sichtig H."/>
        </authorList>
    </citation>
    <scope>NUCLEOTIDE SEQUENCE [LARGE SCALE GENOMIC DNA]</scope>
    <source>
        <strain evidence="4 6">FDAARGOS_739</strain>
    </source>
</reference>
<evidence type="ECO:0000313" key="2">
    <source>
        <dbReference type="EMBL" id="GEA36462.1"/>
    </source>
</evidence>
<dbReference type="InterPro" id="IPR000160">
    <property type="entry name" value="GGDEF_dom"/>
</dbReference>
<dbReference type="GeneID" id="57960605"/>
<dbReference type="Proteomes" id="UP000315200">
    <property type="component" value="Unassembled WGS sequence"/>
</dbReference>